<evidence type="ECO:0000259" key="1">
    <source>
        <dbReference type="Pfam" id="PF00535"/>
    </source>
</evidence>
<gene>
    <name evidence="2" type="ORF">QC825_10425</name>
</gene>
<dbReference type="PANTHER" id="PTHR10859:SF91">
    <property type="entry name" value="DOLICHYL-PHOSPHATE BETA-GLUCOSYLTRANSFERASE"/>
    <property type="match status" value="1"/>
</dbReference>
<keyword evidence="3" id="KW-1185">Reference proteome</keyword>
<proteinExistence type="predicted"/>
<evidence type="ECO:0000313" key="2">
    <source>
        <dbReference type="EMBL" id="MDR5896488.1"/>
    </source>
</evidence>
<dbReference type="EMBL" id="JARWAO010000005">
    <property type="protein sequence ID" value="MDR5896488.1"/>
    <property type="molecule type" value="Genomic_DNA"/>
</dbReference>
<dbReference type="Proteomes" id="UP001269375">
    <property type="component" value="Unassembled WGS sequence"/>
</dbReference>
<feature type="domain" description="Glycosyltransferase 2-like" evidence="1">
    <location>
        <begin position="7"/>
        <end position="122"/>
    </location>
</feature>
<organism evidence="2 3">
    <name type="scientific">Larsenimonas suaedae</name>
    <dbReference type="NCBI Taxonomy" id="1851019"/>
    <lineage>
        <taxon>Bacteria</taxon>
        <taxon>Pseudomonadati</taxon>
        <taxon>Pseudomonadota</taxon>
        <taxon>Gammaproteobacteria</taxon>
        <taxon>Oceanospirillales</taxon>
        <taxon>Halomonadaceae</taxon>
        <taxon>Larsenimonas</taxon>
    </lineage>
</organism>
<dbReference type="SUPFAM" id="SSF53448">
    <property type="entry name" value="Nucleotide-diphospho-sugar transferases"/>
    <property type="match status" value="1"/>
</dbReference>
<dbReference type="InterPro" id="IPR001173">
    <property type="entry name" value="Glyco_trans_2-like"/>
</dbReference>
<reference evidence="2 3" key="1">
    <citation type="submission" date="2023-04" db="EMBL/GenBank/DDBJ databases">
        <title>A long-awaited taxogenomic arrangement of the family Halomonadaceae.</title>
        <authorList>
            <person name="De La Haba R."/>
            <person name="Chuvochina M."/>
            <person name="Wittouck S."/>
            <person name="Arahal D.R."/>
            <person name="Sanchez-Porro C."/>
            <person name="Hugenholtz P."/>
            <person name="Ventosa A."/>
        </authorList>
    </citation>
    <scope>NUCLEOTIDE SEQUENCE [LARGE SCALE GENOMIC DNA]</scope>
    <source>
        <strain evidence="2 3">DSM 22428</strain>
    </source>
</reference>
<dbReference type="Gene3D" id="3.90.550.10">
    <property type="entry name" value="Spore Coat Polysaccharide Biosynthesis Protein SpsA, Chain A"/>
    <property type="match status" value="1"/>
</dbReference>
<protein>
    <submittedName>
        <fullName evidence="2">Glycosyltransferase family 2 protein</fullName>
    </submittedName>
</protein>
<evidence type="ECO:0000313" key="3">
    <source>
        <dbReference type="Proteomes" id="UP001269375"/>
    </source>
</evidence>
<dbReference type="Pfam" id="PF00535">
    <property type="entry name" value="Glycos_transf_2"/>
    <property type="match status" value="1"/>
</dbReference>
<dbReference type="RefSeq" id="WP_251594172.1">
    <property type="nucleotide sequence ID" value="NZ_JAMLJI010000003.1"/>
</dbReference>
<dbReference type="PANTHER" id="PTHR10859">
    <property type="entry name" value="GLYCOSYL TRANSFERASE"/>
    <property type="match status" value="1"/>
</dbReference>
<accession>A0ABU1GYU9</accession>
<comment type="caution">
    <text evidence="2">The sequence shown here is derived from an EMBL/GenBank/DDBJ whole genome shotgun (WGS) entry which is preliminary data.</text>
</comment>
<name>A0ABU1GYU9_9GAMM</name>
<sequence>MTDARACIVVPVFNHEGAIVGTCERLKALSLPILLVDDGSHAICADVLDKLALRHAHIHLIRLAQNSGKGAAVRAGLFAAFERGYTHALQVDADGQHEVDDLPGLLESMRETPRTLLVGIPEFDDSVPMHRFICRYITHVWVWFNTLSLKIVDSMCGVRLYPLAQVAPMLKRYPCGDRMDFDTEVLVRWHWLGGDIQNHRIRVRYPQDGVSHFRLWRDNVILARMHCRLTLGMLVRAPSLLFRKRTP</sequence>
<dbReference type="CDD" id="cd04179">
    <property type="entry name" value="DPM_DPG-synthase_like"/>
    <property type="match status" value="1"/>
</dbReference>
<dbReference type="InterPro" id="IPR029044">
    <property type="entry name" value="Nucleotide-diphossugar_trans"/>
</dbReference>